<gene>
    <name evidence="2" type="ORF">C7999DRAFT_30487</name>
</gene>
<reference evidence="2" key="2">
    <citation type="submission" date="2023-05" db="EMBL/GenBank/DDBJ databases">
        <authorList>
            <consortium name="Lawrence Berkeley National Laboratory"/>
            <person name="Steindorff A."/>
            <person name="Hensen N."/>
            <person name="Bonometti L."/>
            <person name="Westerberg I."/>
            <person name="Brannstrom I.O."/>
            <person name="Guillou S."/>
            <person name="Cros-Aarteil S."/>
            <person name="Calhoun S."/>
            <person name="Haridas S."/>
            <person name="Kuo A."/>
            <person name="Mondo S."/>
            <person name="Pangilinan J."/>
            <person name="Riley R."/>
            <person name="Labutti K."/>
            <person name="Andreopoulos B."/>
            <person name="Lipzen A."/>
            <person name="Chen C."/>
            <person name="Yanf M."/>
            <person name="Daum C."/>
            <person name="Ng V."/>
            <person name="Clum A."/>
            <person name="Ohm R."/>
            <person name="Martin F."/>
            <person name="Silar P."/>
            <person name="Natvig D."/>
            <person name="Lalanne C."/>
            <person name="Gautier V."/>
            <person name="Ament-Velasquez S.L."/>
            <person name="Kruys A."/>
            <person name="Hutchinson M.I."/>
            <person name="Powell A.J."/>
            <person name="Barry K."/>
            <person name="Miller A.N."/>
            <person name="Grigoriev I.V."/>
            <person name="Debuchy R."/>
            <person name="Gladieux P."/>
            <person name="Thoren M.H."/>
            <person name="Johannesson H."/>
        </authorList>
    </citation>
    <scope>NUCLEOTIDE SEQUENCE</scope>
    <source>
        <strain evidence="2">CBS 359.72</strain>
    </source>
</reference>
<protein>
    <submittedName>
        <fullName evidence="2">Uncharacterized protein</fullName>
    </submittedName>
</protein>
<feature type="compositionally biased region" description="Low complexity" evidence="1">
    <location>
        <begin position="75"/>
        <end position="102"/>
    </location>
</feature>
<reference evidence="2" key="1">
    <citation type="journal article" date="2023" name="Mol. Phylogenet. Evol.">
        <title>Genome-scale phylogeny and comparative genomics of the fungal order Sordariales.</title>
        <authorList>
            <person name="Hensen N."/>
            <person name="Bonometti L."/>
            <person name="Westerberg I."/>
            <person name="Brannstrom I.O."/>
            <person name="Guillou S."/>
            <person name="Cros-Aarteil S."/>
            <person name="Calhoun S."/>
            <person name="Haridas S."/>
            <person name="Kuo A."/>
            <person name="Mondo S."/>
            <person name="Pangilinan J."/>
            <person name="Riley R."/>
            <person name="LaButti K."/>
            <person name="Andreopoulos B."/>
            <person name="Lipzen A."/>
            <person name="Chen C."/>
            <person name="Yan M."/>
            <person name="Daum C."/>
            <person name="Ng V."/>
            <person name="Clum A."/>
            <person name="Steindorff A."/>
            <person name="Ohm R.A."/>
            <person name="Martin F."/>
            <person name="Silar P."/>
            <person name="Natvig D.O."/>
            <person name="Lalanne C."/>
            <person name="Gautier V."/>
            <person name="Ament-Velasquez S.L."/>
            <person name="Kruys A."/>
            <person name="Hutchinson M.I."/>
            <person name="Powell A.J."/>
            <person name="Barry K."/>
            <person name="Miller A.N."/>
            <person name="Grigoriev I.V."/>
            <person name="Debuchy R."/>
            <person name="Gladieux P."/>
            <person name="Hiltunen Thoren M."/>
            <person name="Johannesson H."/>
        </authorList>
    </citation>
    <scope>NUCLEOTIDE SEQUENCE</scope>
    <source>
        <strain evidence="2">CBS 359.72</strain>
    </source>
</reference>
<comment type="caution">
    <text evidence="2">The sequence shown here is derived from an EMBL/GenBank/DDBJ whole genome shotgun (WGS) entry which is preliminary data.</text>
</comment>
<feature type="compositionally biased region" description="Basic and acidic residues" evidence="1">
    <location>
        <begin position="216"/>
        <end position="228"/>
    </location>
</feature>
<organism evidence="2 3">
    <name type="scientific">Corynascus novoguineensis</name>
    <dbReference type="NCBI Taxonomy" id="1126955"/>
    <lineage>
        <taxon>Eukaryota</taxon>
        <taxon>Fungi</taxon>
        <taxon>Dikarya</taxon>
        <taxon>Ascomycota</taxon>
        <taxon>Pezizomycotina</taxon>
        <taxon>Sordariomycetes</taxon>
        <taxon>Sordariomycetidae</taxon>
        <taxon>Sordariales</taxon>
        <taxon>Chaetomiaceae</taxon>
        <taxon>Corynascus</taxon>
    </lineage>
</organism>
<evidence type="ECO:0000313" key="3">
    <source>
        <dbReference type="Proteomes" id="UP001303647"/>
    </source>
</evidence>
<evidence type="ECO:0000256" key="1">
    <source>
        <dbReference type="SAM" id="MobiDB-lite"/>
    </source>
</evidence>
<dbReference type="EMBL" id="MU857628">
    <property type="protein sequence ID" value="KAK4249119.1"/>
    <property type="molecule type" value="Genomic_DNA"/>
</dbReference>
<feature type="compositionally biased region" description="Polar residues" evidence="1">
    <location>
        <begin position="128"/>
        <end position="147"/>
    </location>
</feature>
<feature type="region of interest" description="Disordered" evidence="1">
    <location>
        <begin position="1"/>
        <end position="237"/>
    </location>
</feature>
<dbReference type="AlphaFoldDB" id="A0AAN7CVH2"/>
<evidence type="ECO:0000313" key="2">
    <source>
        <dbReference type="EMBL" id="KAK4249119.1"/>
    </source>
</evidence>
<feature type="compositionally biased region" description="Polar residues" evidence="1">
    <location>
        <begin position="198"/>
        <end position="211"/>
    </location>
</feature>
<feature type="compositionally biased region" description="Polar residues" evidence="1">
    <location>
        <begin position="8"/>
        <end position="28"/>
    </location>
</feature>
<name>A0AAN7CVH2_9PEZI</name>
<sequence>MSRREPTPRSSSVYSQDSGRGRTTQTGTVMIGGMPRSTSPSAIDYARSPPLPSRFSVSTTSSGQSNGALSHSSRHSGSGSGAPPLGRPSSSGGSSPAVRPGSRGSGGGSRPATPAHADIMSAYGHSSYGRNTDSLGTFIETATQTSAARGPPPSSTYSKTFIDSSPHAGPARGSGSVGSSRGSGGRGGRRNVDSGSSLESNDSLYYSNVLSNVPPDDLRRLGDAAQKSRERRRRAGE</sequence>
<feature type="compositionally biased region" description="Polar residues" evidence="1">
    <location>
        <begin position="55"/>
        <end position="69"/>
    </location>
</feature>
<proteinExistence type="predicted"/>
<keyword evidence="3" id="KW-1185">Reference proteome</keyword>
<accession>A0AAN7CVH2</accession>
<dbReference type="Proteomes" id="UP001303647">
    <property type="component" value="Unassembled WGS sequence"/>
</dbReference>